<keyword evidence="4" id="KW-1133">Transmembrane helix</keyword>
<dbReference type="InParanoid" id="Q21047"/>
<evidence type="ECO:0000256" key="2">
    <source>
        <dbReference type="ARBA" id="ARBA00022737"/>
    </source>
</evidence>
<evidence type="ECO:0000256" key="1">
    <source>
        <dbReference type="ARBA" id="ARBA00011518"/>
    </source>
</evidence>
<dbReference type="GO" id="GO:0042302">
    <property type="term" value="F:structural constituent of cuticle"/>
    <property type="evidence" value="ECO:0007669"/>
    <property type="project" value="InterPro"/>
</dbReference>
<evidence type="ECO:0000313" key="8">
    <source>
        <dbReference type="WormBase" id="F59F5.4"/>
    </source>
</evidence>
<dbReference type="AlphaFoldDB" id="Q21047"/>
<dbReference type="CTD" id="186635"/>
<organism evidence="6 7">
    <name type="scientific">Caenorhabditis elegans</name>
    <dbReference type="NCBI Taxonomy" id="6239"/>
    <lineage>
        <taxon>Eukaryota</taxon>
        <taxon>Metazoa</taxon>
        <taxon>Ecdysozoa</taxon>
        <taxon>Nematoda</taxon>
        <taxon>Chromadorea</taxon>
        <taxon>Rhabditida</taxon>
        <taxon>Rhabditina</taxon>
        <taxon>Rhabditomorpha</taxon>
        <taxon>Rhabditoidea</taxon>
        <taxon>Rhabditidae</taxon>
        <taxon>Peloderinae</taxon>
        <taxon>Caenorhabditis</taxon>
    </lineage>
</organism>
<evidence type="ECO:0000256" key="3">
    <source>
        <dbReference type="ARBA" id="ARBA00023157"/>
    </source>
</evidence>
<dbReference type="UCSC" id="F59F5.4">
    <property type="organism name" value="c. elegans"/>
</dbReference>
<evidence type="ECO:0000313" key="7">
    <source>
        <dbReference type="Proteomes" id="UP000001940"/>
    </source>
</evidence>
<dbReference type="SMR" id="Q21047"/>
<dbReference type="PaxDb" id="6239-F59F5.4"/>
<dbReference type="Bgee" id="WBGene00010343">
    <property type="expression patterns" value="Expressed in larva and 2 other cell types or tissues"/>
</dbReference>
<accession>Q21047</accession>
<keyword evidence="6" id="KW-0176">Collagen</keyword>
<keyword evidence="4" id="KW-0472">Membrane</keyword>
<protein>
    <submittedName>
        <fullName evidence="6">Nematode cuticle collagen N-terminal domain-containing protein</fullName>
    </submittedName>
</protein>
<dbReference type="GO" id="GO:0005581">
    <property type="term" value="C:collagen trimer"/>
    <property type="evidence" value="ECO:0007669"/>
    <property type="project" value="UniProtKB-KW"/>
</dbReference>
<dbReference type="EMBL" id="BX284606">
    <property type="protein sequence ID" value="CAA90658.1"/>
    <property type="molecule type" value="Genomic_DNA"/>
</dbReference>
<dbReference type="FunCoup" id="Q21047">
    <property type="interactions" value="177"/>
</dbReference>
<sequence length="93" mass="11105">MHFTRKYAYQTVLAIAATLSIISVITIFMTFPCFYTYFARVKMDLQHEMKFCKKSAEKVFYFVNEVGYFDRKREMSLDISQCQVKNPRSFLLE</sequence>
<evidence type="ECO:0000313" key="6">
    <source>
        <dbReference type="EMBL" id="CAA90658.1"/>
    </source>
</evidence>
<dbReference type="PIR" id="T23016">
    <property type="entry name" value="T23016"/>
</dbReference>
<comment type="subunit">
    <text evidence="1">Collagen polypeptide chains are complexed within the cuticle by disulfide bonds and other types of covalent cross-links.</text>
</comment>
<dbReference type="HOGENOM" id="CLU_2401698_0_0_1"/>
<keyword evidence="7" id="KW-1185">Reference proteome</keyword>
<dbReference type="Pfam" id="PF01484">
    <property type="entry name" value="Col_cuticle_N"/>
    <property type="match status" value="1"/>
</dbReference>
<feature type="transmembrane region" description="Helical" evidence="4">
    <location>
        <begin position="12"/>
        <end position="38"/>
    </location>
</feature>
<dbReference type="GeneID" id="186635"/>
<dbReference type="OrthoDB" id="5837710at2759"/>
<gene>
    <name evidence="6" type="ORF">CELE_F59F5.4</name>
    <name evidence="6 8" type="ORF">F59F5.4</name>
</gene>
<reference evidence="6 7" key="1">
    <citation type="journal article" date="1998" name="Science">
        <title>Genome sequence of the nematode C. elegans: a platform for investigating biology.</title>
        <authorList>
            <consortium name="The C. elegans sequencing consortium"/>
            <person name="Sulson J.E."/>
            <person name="Waterston R."/>
        </authorList>
    </citation>
    <scope>NUCLEOTIDE SEQUENCE [LARGE SCALE GENOMIC DNA]</scope>
    <source>
        <strain evidence="6 7">Bristol N2</strain>
    </source>
</reference>
<dbReference type="KEGG" id="cel:CELE_F59F5.4"/>
<feature type="domain" description="Nematode cuticle collagen N-terminal" evidence="5">
    <location>
        <begin position="11"/>
        <end position="63"/>
    </location>
</feature>
<dbReference type="eggNOG" id="KOG3544">
    <property type="taxonomic scope" value="Eukaryota"/>
</dbReference>
<keyword evidence="4" id="KW-0812">Transmembrane</keyword>
<name>Q21047_CAEEL</name>
<dbReference type="PhylomeDB" id="Q21047"/>
<dbReference type="RefSeq" id="NP_509766.1">
    <property type="nucleotide sequence ID" value="NM_077365.1"/>
</dbReference>
<dbReference type="SMART" id="SM01088">
    <property type="entry name" value="Col_cuticle_N"/>
    <property type="match status" value="1"/>
</dbReference>
<keyword evidence="2" id="KW-0677">Repeat</keyword>
<dbReference type="AGR" id="WB:WBGene00010343"/>
<dbReference type="WormBase" id="F59F5.4">
    <property type="protein sequence ID" value="CE03445"/>
    <property type="gene ID" value="WBGene00010343"/>
</dbReference>
<evidence type="ECO:0000256" key="4">
    <source>
        <dbReference type="SAM" id="Phobius"/>
    </source>
</evidence>
<proteinExistence type="predicted"/>
<dbReference type="OMA" id="RKYAYQT"/>
<keyword evidence="3" id="KW-1015">Disulfide bond</keyword>
<dbReference type="STRING" id="6239.F59F5.4.1"/>
<dbReference type="Proteomes" id="UP000001940">
    <property type="component" value="Chromosome X"/>
</dbReference>
<dbReference type="InterPro" id="IPR002486">
    <property type="entry name" value="Col_cuticle_N"/>
</dbReference>
<evidence type="ECO:0000259" key="5">
    <source>
        <dbReference type="SMART" id="SM01088"/>
    </source>
</evidence>